<dbReference type="CDD" id="cd03784">
    <property type="entry name" value="GT1_Gtf-like"/>
    <property type="match status" value="1"/>
</dbReference>
<organism evidence="6 7">
    <name type="scientific">Phytohabitans aurantiacus</name>
    <dbReference type="NCBI Taxonomy" id="3016789"/>
    <lineage>
        <taxon>Bacteria</taxon>
        <taxon>Bacillati</taxon>
        <taxon>Actinomycetota</taxon>
        <taxon>Actinomycetes</taxon>
        <taxon>Micromonosporales</taxon>
        <taxon>Micromonosporaceae</taxon>
    </lineage>
</organism>
<feature type="domain" description="Erythromycin biosynthesis protein CIII-like C-terminal" evidence="4">
    <location>
        <begin position="242"/>
        <end position="374"/>
    </location>
</feature>
<comment type="caution">
    <text evidence="6">The sequence shown here is derived from an EMBL/GenBank/DDBJ whole genome shotgun (WGS) entry which is preliminary data.</text>
</comment>
<evidence type="ECO:0000259" key="4">
    <source>
        <dbReference type="Pfam" id="PF06722"/>
    </source>
</evidence>
<dbReference type="Pfam" id="PF06722">
    <property type="entry name" value="EryCIII-like_C"/>
    <property type="match status" value="1"/>
</dbReference>
<evidence type="ECO:0000256" key="1">
    <source>
        <dbReference type="ARBA" id="ARBA00006962"/>
    </source>
</evidence>
<dbReference type="InterPro" id="IPR010610">
    <property type="entry name" value="EryCIII-like_C"/>
</dbReference>
<dbReference type="SUPFAM" id="SSF53756">
    <property type="entry name" value="UDP-Glycosyltransferase/glycogen phosphorylase"/>
    <property type="match status" value="1"/>
</dbReference>
<sequence length="386" mass="39992">MRVLFTTWAWPSHLYAMVPLARAFQAAGHEVLVASQPALRVEIGHCGLPAAVVGTDVDAVGMVRGYVLSSAGAQPRAGRGPRALQMLLANAESMVDELAELAARWRPDVLVFEPTALAGPIAAAAVGVPAVRHLYGTDLLLRARPLLPELVAPLAARLGVAPPDAFGVSTIDPTPASLQVPGDYERLPMRYDPFNGPGASAAPLPAADRPRVCVTWGHTMARLAPEHFLVGGIAAALAGAGIQVVAAVAAAQRGLVGDVPDGVRIVVDAPLRQVVPHCDAVVAHGGAGTLLTTLRAGLPSLLVPQLPDHAGHAGRLLAAGAGEVLTRDEATPERVVAEVGRLVTDGPHRAAARRLQAEMRAQPAPAEVVGALRRLAARRSAFVADR</sequence>
<dbReference type="InterPro" id="IPR002213">
    <property type="entry name" value="UDP_glucos_trans"/>
</dbReference>
<proteinExistence type="inferred from homology"/>
<protein>
    <submittedName>
        <fullName evidence="6">Glycosyl transferase</fullName>
    </submittedName>
</protein>
<dbReference type="PANTHER" id="PTHR48050">
    <property type="entry name" value="STEROL 3-BETA-GLUCOSYLTRANSFERASE"/>
    <property type="match status" value="1"/>
</dbReference>
<evidence type="ECO:0000259" key="5">
    <source>
        <dbReference type="Pfam" id="PF21036"/>
    </source>
</evidence>
<dbReference type="GO" id="GO:0016740">
    <property type="term" value="F:transferase activity"/>
    <property type="evidence" value="ECO:0007669"/>
    <property type="project" value="UniProtKB-KW"/>
</dbReference>
<evidence type="ECO:0000256" key="2">
    <source>
        <dbReference type="ARBA" id="ARBA00022676"/>
    </source>
</evidence>
<dbReference type="PANTHER" id="PTHR48050:SF13">
    <property type="entry name" value="STEROL 3-BETA-GLUCOSYLTRANSFERASE UGT80A2"/>
    <property type="match status" value="1"/>
</dbReference>
<keyword evidence="3 6" id="KW-0808">Transferase</keyword>
<evidence type="ECO:0000313" key="6">
    <source>
        <dbReference type="EMBL" id="GLH98513.1"/>
    </source>
</evidence>
<dbReference type="InterPro" id="IPR048284">
    <property type="entry name" value="EryCIII-like_N"/>
</dbReference>
<feature type="domain" description="Erythromycin biosynthesis protein CIII-like N-terminal" evidence="5">
    <location>
        <begin position="23"/>
        <end position="217"/>
    </location>
</feature>
<comment type="similarity">
    <text evidence="1">Belongs to the glycosyltransferase 28 family.</text>
</comment>
<dbReference type="RefSeq" id="WP_281897484.1">
    <property type="nucleotide sequence ID" value="NZ_BSDI01000017.1"/>
</dbReference>
<dbReference type="Pfam" id="PF21036">
    <property type="entry name" value="EryCIII-like_N"/>
    <property type="match status" value="1"/>
</dbReference>
<dbReference type="Proteomes" id="UP001144280">
    <property type="component" value="Unassembled WGS sequence"/>
</dbReference>
<reference evidence="6" key="1">
    <citation type="submission" date="2022-12" db="EMBL/GenBank/DDBJ databases">
        <title>New Phytohabitans aurantiacus sp. RD004123 nov., an actinomycete isolated from soil.</title>
        <authorList>
            <person name="Triningsih D.W."/>
            <person name="Harunari E."/>
            <person name="Igarashi Y."/>
        </authorList>
    </citation>
    <scope>NUCLEOTIDE SEQUENCE</scope>
    <source>
        <strain evidence="6">RD004123</strain>
    </source>
</reference>
<gene>
    <name evidence="6" type="ORF">Pa4123_37880</name>
</gene>
<accession>A0ABQ5QVB1</accession>
<evidence type="ECO:0000313" key="7">
    <source>
        <dbReference type="Proteomes" id="UP001144280"/>
    </source>
</evidence>
<evidence type="ECO:0000256" key="3">
    <source>
        <dbReference type="ARBA" id="ARBA00022679"/>
    </source>
</evidence>
<name>A0ABQ5QVB1_9ACTN</name>
<dbReference type="Gene3D" id="3.40.50.2000">
    <property type="entry name" value="Glycogen Phosphorylase B"/>
    <property type="match status" value="2"/>
</dbReference>
<keyword evidence="7" id="KW-1185">Reference proteome</keyword>
<dbReference type="InterPro" id="IPR050426">
    <property type="entry name" value="Glycosyltransferase_28"/>
</dbReference>
<dbReference type="EMBL" id="BSDI01000017">
    <property type="protein sequence ID" value="GLH98513.1"/>
    <property type="molecule type" value="Genomic_DNA"/>
</dbReference>
<keyword evidence="2" id="KW-0328">Glycosyltransferase</keyword>